<evidence type="ECO:0008006" key="4">
    <source>
        <dbReference type="Google" id="ProtNLM"/>
    </source>
</evidence>
<organism evidence="2 3">
    <name type="scientific">Rhodanobacter umsongensis</name>
    <dbReference type="NCBI Taxonomy" id="633153"/>
    <lineage>
        <taxon>Bacteria</taxon>
        <taxon>Pseudomonadati</taxon>
        <taxon>Pseudomonadota</taxon>
        <taxon>Gammaproteobacteria</taxon>
        <taxon>Lysobacterales</taxon>
        <taxon>Rhodanobacteraceae</taxon>
        <taxon>Rhodanobacter</taxon>
    </lineage>
</organism>
<evidence type="ECO:0000256" key="1">
    <source>
        <dbReference type="SAM" id="MobiDB-lite"/>
    </source>
</evidence>
<dbReference type="EMBL" id="JBHSMK010000002">
    <property type="protein sequence ID" value="MFC5435414.1"/>
    <property type="molecule type" value="Genomic_DNA"/>
</dbReference>
<evidence type="ECO:0000313" key="2">
    <source>
        <dbReference type="EMBL" id="MFC5435414.1"/>
    </source>
</evidence>
<gene>
    <name evidence="2" type="ORF">ACFPME_02525</name>
</gene>
<feature type="region of interest" description="Disordered" evidence="1">
    <location>
        <begin position="75"/>
        <end position="100"/>
    </location>
</feature>
<dbReference type="Proteomes" id="UP001596013">
    <property type="component" value="Unassembled WGS sequence"/>
</dbReference>
<proteinExistence type="predicted"/>
<reference evidence="3" key="1">
    <citation type="journal article" date="2019" name="Int. J. Syst. Evol. Microbiol.">
        <title>The Global Catalogue of Microorganisms (GCM) 10K type strain sequencing project: providing services to taxonomists for standard genome sequencing and annotation.</title>
        <authorList>
            <consortium name="The Broad Institute Genomics Platform"/>
            <consortium name="The Broad Institute Genome Sequencing Center for Infectious Disease"/>
            <person name="Wu L."/>
            <person name="Ma J."/>
        </authorList>
    </citation>
    <scope>NUCLEOTIDE SEQUENCE [LARGE SCALE GENOMIC DNA]</scope>
    <source>
        <strain evidence="3">JCM 17130</strain>
    </source>
</reference>
<sequence>MILSDMARLPRFDLAGVLQRVVQRGNNRLLCFLADDPELRFCVAFGNPVRSSPMTSPGIWPLKRLINATLETLPDDPTWDTPARMAGTPGHLAGGTSHVA</sequence>
<protein>
    <recommendedName>
        <fullName evidence="4">DUF4123 domain-containing protein</fullName>
    </recommendedName>
</protein>
<dbReference type="RefSeq" id="WP_377301698.1">
    <property type="nucleotide sequence ID" value="NZ_JBHSMK010000002.1"/>
</dbReference>
<evidence type="ECO:0000313" key="3">
    <source>
        <dbReference type="Proteomes" id="UP001596013"/>
    </source>
</evidence>
<keyword evidence="3" id="KW-1185">Reference proteome</keyword>
<comment type="caution">
    <text evidence="2">The sequence shown here is derived from an EMBL/GenBank/DDBJ whole genome shotgun (WGS) entry which is preliminary data.</text>
</comment>
<accession>A0ABW0JHQ5</accession>
<name>A0ABW0JHQ5_9GAMM</name>